<keyword evidence="1" id="KW-1133">Transmembrane helix</keyword>
<keyword evidence="1" id="KW-0812">Transmembrane</keyword>
<organism evidence="2 3">
    <name type="scientific">Prochlorococcus marinus (strain MIT 9211)</name>
    <dbReference type="NCBI Taxonomy" id="93059"/>
    <lineage>
        <taxon>Bacteria</taxon>
        <taxon>Bacillati</taxon>
        <taxon>Cyanobacteriota</taxon>
        <taxon>Cyanophyceae</taxon>
        <taxon>Synechococcales</taxon>
        <taxon>Prochlorococcaceae</taxon>
        <taxon>Prochlorococcus</taxon>
    </lineage>
</organism>
<proteinExistence type="predicted"/>
<protein>
    <submittedName>
        <fullName evidence="2">Uncharacterized protein</fullName>
    </submittedName>
</protein>
<dbReference type="Proteomes" id="UP000000788">
    <property type="component" value="Chromosome"/>
</dbReference>
<reference evidence="2 3" key="1">
    <citation type="journal article" date="2007" name="PLoS Genet.">
        <title>Patterns and implications of gene gain and loss in the evolution of Prochlorococcus.</title>
        <authorList>
            <person name="Kettler G.C."/>
            <person name="Martiny A.C."/>
            <person name="Huang K."/>
            <person name="Zucker J."/>
            <person name="Coleman M.L."/>
            <person name="Rodrigue S."/>
            <person name="Chen F."/>
            <person name="Lapidus A."/>
            <person name="Ferriera S."/>
            <person name="Johnson J."/>
            <person name="Steglich C."/>
            <person name="Church G.M."/>
            <person name="Richardson P."/>
            <person name="Chisholm S.W."/>
        </authorList>
    </citation>
    <scope>NUCLEOTIDE SEQUENCE [LARGE SCALE GENOMIC DNA]</scope>
    <source>
        <strain evidence="3">MIT 9211</strain>
    </source>
</reference>
<dbReference type="EMBL" id="CP000878">
    <property type="protein sequence ID" value="ABX08571.1"/>
    <property type="molecule type" value="Genomic_DNA"/>
</dbReference>
<feature type="transmembrane region" description="Helical" evidence="1">
    <location>
        <begin position="13"/>
        <end position="34"/>
    </location>
</feature>
<evidence type="ECO:0000313" key="2">
    <source>
        <dbReference type="EMBL" id="ABX08571.1"/>
    </source>
</evidence>
<dbReference type="AlphaFoldDB" id="A9B9Q9"/>
<dbReference type="KEGG" id="pmj:P9211_06401"/>
<name>A9B9Q9_PROM4</name>
<gene>
    <name evidence="2" type="ordered locus">P9211_06401</name>
</gene>
<dbReference type="STRING" id="93059.P9211_06401"/>
<sequence>MNTYGWKDLLVDAAIIVVIAGIILLVIGSFPGFFGKFLQRINF</sequence>
<keyword evidence="1" id="KW-0472">Membrane</keyword>
<accession>A9B9Q9</accession>
<dbReference type="RefSeq" id="WP_012195193.1">
    <property type="nucleotide sequence ID" value="NC_009976.1"/>
</dbReference>
<keyword evidence="3" id="KW-1185">Reference proteome</keyword>
<dbReference type="HOGENOM" id="CLU_218395_0_0_3"/>
<evidence type="ECO:0000313" key="3">
    <source>
        <dbReference type="Proteomes" id="UP000000788"/>
    </source>
</evidence>
<evidence type="ECO:0000256" key="1">
    <source>
        <dbReference type="SAM" id="Phobius"/>
    </source>
</evidence>